<reference evidence="1 2" key="1">
    <citation type="journal article" date="2023" name="Science">
        <title>Complex scaffold remodeling in plant triterpene biosynthesis.</title>
        <authorList>
            <person name="De La Pena R."/>
            <person name="Hodgson H."/>
            <person name="Liu J.C."/>
            <person name="Stephenson M.J."/>
            <person name="Martin A.C."/>
            <person name="Owen C."/>
            <person name="Harkess A."/>
            <person name="Leebens-Mack J."/>
            <person name="Jimenez L.E."/>
            <person name="Osbourn A."/>
            <person name="Sattely E.S."/>
        </authorList>
    </citation>
    <scope>NUCLEOTIDE SEQUENCE [LARGE SCALE GENOMIC DNA]</scope>
    <source>
        <strain evidence="2">cv. JPN11</strain>
        <tissue evidence="1">Leaf</tissue>
    </source>
</reference>
<evidence type="ECO:0000313" key="1">
    <source>
        <dbReference type="EMBL" id="KAJ4713439.1"/>
    </source>
</evidence>
<accession>A0ACC1XPN5</accession>
<evidence type="ECO:0000313" key="2">
    <source>
        <dbReference type="Proteomes" id="UP001164539"/>
    </source>
</evidence>
<proteinExistence type="predicted"/>
<dbReference type="Proteomes" id="UP001164539">
    <property type="component" value="Chromosome 8"/>
</dbReference>
<gene>
    <name evidence="1" type="ORF">OWV82_015534</name>
</gene>
<organism evidence="1 2">
    <name type="scientific">Melia azedarach</name>
    <name type="common">Chinaberry tree</name>
    <dbReference type="NCBI Taxonomy" id="155640"/>
    <lineage>
        <taxon>Eukaryota</taxon>
        <taxon>Viridiplantae</taxon>
        <taxon>Streptophyta</taxon>
        <taxon>Embryophyta</taxon>
        <taxon>Tracheophyta</taxon>
        <taxon>Spermatophyta</taxon>
        <taxon>Magnoliopsida</taxon>
        <taxon>eudicotyledons</taxon>
        <taxon>Gunneridae</taxon>
        <taxon>Pentapetalae</taxon>
        <taxon>rosids</taxon>
        <taxon>malvids</taxon>
        <taxon>Sapindales</taxon>
        <taxon>Meliaceae</taxon>
        <taxon>Melia</taxon>
    </lineage>
</organism>
<keyword evidence="2" id="KW-1185">Reference proteome</keyword>
<comment type="caution">
    <text evidence="1">The sequence shown here is derived from an EMBL/GenBank/DDBJ whole genome shotgun (WGS) entry which is preliminary data.</text>
</comment>
<name>A0ACC1XPN5_MELAZ</name>
<sequence>MSTQVPAVVSCTNEETVRPIADFHPSLWGNQFITGASNFKSAIDATTREQHEALKQEIRRMITATTENPAEKLQLIDEIQRLDVSYHFEKEIEDVLEEVSRDLDCDSDDLYTTSLRFRLLRQQGIKISVWYVILL</sequence>
<protein>
    <submittedName>
        <fullName evidence="1">(E)-beta-farnesene synthase</fullName>
    </submittedName>
</protein>
<dbReference type="EMBL" id="CM051401">
    <property type="protein sequence ID" value="KAJ4713439.1"/>
    <property type="molecule type" value="Genomic_DNA"/>
</dbReference>